<keyword evidence="8 11" id="KW-0067">ATP-binding</keyword>
<comment type="similarity">
    <text evidence="11">Belongs to the helicase family. PriA subfamily.</text>
</comment>
<dbReference type="Pfam" id="PF17764">
    <property type="entry name" value="PriA_3primeBD"/>
    <property type="match status" value="1"/>
</dbReference>
<dbReference type="InterPro" id="IPR005259">
    <property type="entry name" value="PriA"/>
</dbReference>
<comment type="caution">
    <text evidence="14">The sequence shown here is derived from an EMBL/GenBank/DDBJ whole genome shotgun (WGS) entry which is preliminary data.</text>
</comment>
<dbReference type="PANTHER" id="PTHR30580">
    <property type="entry name" value="PRIMOSOMAL PROTEIN N"/>
    <property type="match status" value="1"/>
</dbReference>
<dbReference type="InterPro" id="IPR041222">
    <property type="entry name" value="PriA_3primeBD"/>
</dbReference>
<evidence type="ECO:0000313" key="14">
    <source>
        <dbReference type="EMBL" id="MEM0516192.1"/>
    </source>
</evidence>
<keyword evidence="5 11" id="KW-0378">Hydrolase</keyword>
<evidence type="ECO:0000256" key="2">
    <source>
        <dbReference type="ARBA" id="ARBA00022705"/>
    </source>
</evidence>
<comment type="catalytic activity">
    <reaction evidence="11">
        <text>Couples ATP hydrolysis with the unwinding of duplex DNA by translocating in the 3'-5' direction.</text>
        <dbReference type="EC" id="5.6.2.4"/>
    </reaction>
</comment>
<dbReference type="NCBIfam" id="NF004065">
    <property type="entry name" value="PRK05580.1-1"/>
    <property type="match status" value="1"/>
</dbReference>
<keyword evidence="10 11" id="KW-0413">Isomerase</keyword>
<dbReference type="HAMAP" id="MF_00983">
    <property type="entry name" value="PriA"/>
    <property type="match status" value="1"/>
</dbReference>
<dbReference type="EC" id="5.6.2.4" evidence="11"/>
<feature type="binding site" evidence="11">
    <location>
        <position position="462"/>
    </location>
    <ligand>
        <name>Zn(2+)</name>
        <dbReference type="ChEBI" id="CHEBI:29105"/>
        <label>1</label>
    </ligand>
</feature>
<dbReference type="Pfam" id="PF18074">
    <property type="entry name" value="PriA_C"/>
    <property type="match status" value="1"/>
</dbReference>
<evidence type="ECO:0000256" key="11">
    <source>
        <dbReference type="HAMAP-Rule" id="MF_00983"/>
    </source>
</evidence>
<dbReference type="SUPFAM" id="SSF52540">
    <property type="entry name" value="P-loop containing nucleoside triphosphate hydrolases"/>
    <property type="match status" value="1"/>
</dbReference>
<dbReference type="SMART" id="SM00487">
    <property type="entry name" value="DEXDc"/>
    <property type="match status" value="1"/>
</dbReference>
<evidence type="ECO:0000259" key="13">
    <source>
        <dbReference type="PROSITE" id="PS51194"/>
    </source>
</evidence>
<sequence length="751" mass="83543">MSDAVSSPLSSLPSAQQNTLLPTQEECYVEVAIKVPLHRSFDYLVSDPKLAANLEPGMRVAVPFANRQVTALVLARKTSTELPKDKVKAVLKVLDSAPIIDATHLQLLKFTARYYHYPLGETIFTALPKALRQGDDIDKTSINYIQLTEKGRALPTLRAKKQQSLMSQLAQSGKSPVTEVKALGFTKATIDALVSKELAEISIEFSSHWRDNDIKVASKPRLNTEQAVACSAINQSSGFTSFLLEGVTGSGKTEVYLQCLEEVIKQGKQALVLVPEIGLTPQTVNRFRRRFPDTPIMLWHSALTDNERLQTWRFCQKGSCAIVIGTRSAIFMPFLSLGMIIVDEEHDASFKQQDSLRYHARDLSAYRAQQHNIPLVLGSATPALETLHRAIEGKYHLLSLTQRAQTSSDNHFELIDIKGQYLQAGLSHASLAYMQKELGRQKQVMVFLNRRGFSPSLICHECGWLSDCPRCSTSATYHKSMRRLVCHHCGEQTAPPMQCPDCGSTQIHPVGLGTEQLEEALTSQFPNIAISRIDRDSTRKKGSLEEELERINQGGARILVGTQMLAKGHHFADVSLVIILDVDAGLHSCDFRATEHLAQLLTQVAGRAGRSGEPGTVLLQTHFPEHPLLQDLVNNGYQHFARYALQERQETELPPYSHLALLRAEAHDLSLVLRFLTDLVPATRIPKIQLLGPIPAPLERVAGKFRYQLHIQGADRGALHAFVAQLIDYLGSHKLAQKVRWNLDIDPIDMM</sequence>
<evidence type="ECO:0000256" key="10">
    <source>
        <dbReference type="ARBA" id="ARBA00023235"/>
    </source>
</evidence>
<keyword evidence="1 11" id="KW-0639">Primosome</keyword>
<keyword evidence="15" id="KW-1185">Reference proteome</keyword>
<dbReference type="InterPro" id="IPR014001">
    <property type="entry name" value="Helicase_ATP-bd"/>
</dbReference>
<reference evidence="14 15" key="1">
    <citation type="submission" date="2024-03" db="EMBL/GenBank/DDBJ databases">
        <title>Pseudoalteromonas qingdaonensis sp. nov., isolated from the intestines of marine benthic organisms.</title>
        <authorList>
            <person name="Lin X."/>
            <person name="Fang S."/>
            <person name="Hu X."/>
        </authorList>
    </citation>
    <scope>NUCLEOTIDE SEQUENCE [LARGE SCALE GENOMIC DNA]</scope>
    <source>
        <strain evidence="14 15">YIC-827</strain>
    </source>
</reference>
<dbReference type="NCBIfam" id="TIGR00595">
    <property type="entry name" value="priA"/>
    <property type="match status" value="1"/>
</dbReference>
<dbReference type="Pfam" id="PF00270">
    <property type="entry name" value="DEAD"/>
    <property type="match status" value="1"/>
</dbReference>
<dbReference type="InterPro" id="IPR011545">
    <property type="entry name" value="DEAD/DEAH_box_helicase_dom"/>
</dbReference>
<feature type="binding site" evidence="11">
    <location>
        <position position="471"/>
    </location>
    <ligand>
        <name>Zn(2+)</name>
        <dbReference type="ChEBI" id="CHEBI:29105"/>
        <label>2</label>
    </ligand>
</feature>
<keyword evidence="6 11" id="KW-0347">Helicase</keyword>
<keyword evidence="2 11" id="KW-0235">DNA replication</keyword>
<keyword evidence="7 11" id="KW-0862">Zinc</keyword>
<feature type="binding site" evidence="11">
    <location>
        <position position="459"/>
    </location>
    <ligand>
        <name>Zn(2+)</name>
        <dbReference type="ChEBI" id="CHEBI:29105"/>
        <label>1</label>
    </ligand>
</feature>
<dbReference type="NCBIfam" id="NF004067">
    <property type="entry name" value="PRK05580.1-4"/>
    <property type="match status" value="1"/>
</dbReference>
<accession>A0ABU9MY71</accession>
<dbReference type="PANTHER" id="PTHR30580:SF0">
    <property type="entry name" value="PRIMOSOMAL PROTEIN N"/>
    <property type="match status" value="1"/>
</dbReference>
<feature type="binding site" evidence="11">
    <location>
        <position position="468"/>
    </location>
    <ligand>
        <name>Zn(2+)</name>
        <dbReference type="ChEBI" id="CHEBI:29105"/>
        <label>2</label>
    </ligand>
</feature>
<organism evidence="14 15">
    <name type="scientific">Pseudoalteromonas qingdaonensis</name>
    <dbReference type="NCBI Taxonomy" id="3131913"/>
    <lineage>
        <taxon>Bacteria</taxon>
        <taxon>Pseudomonadati</taxon>
        <taxon>Pseudomonadota</taxon>
        <taxon>Gammaproteobacteria</taxon>
        <taxon>Alteromonadales</taxon>
        <taxon>Pseudoalteromonadaceae</taxon>
        <taxon>Pseudoalteromonas</taxon>
    </lineage>
</organism>
<feature type="binding site" evidence="11">
    <location>
        <position position="502"/>
    </location>
    <ligand>
        <name>Zn(2+)</name>
        <dbReference type="ChEBI" id="CHEBI:29105"/>
        <label>1</label>
    </ligand>
</feature>
<dbReference type="InterPro" id="IPR001650">
    <property type="entry name" value="Helicase_C-like"/>
</dbReference>
<dbReference type="PROSITE" id="PS51194">
    <property type="entry name" value="HELICASE_CTER"/>
    <property type="match status" value="1"/>
</dbReference>
<evidence type="ECO:0000259" key="12">
    <source>
        <dbReference type="PROSITE" id="PS51192"/>
    </source>
</evidence>
<feature type="binding site" evidence="11">
    <location>
        <position position="499"/>
    </location>
    <ligand>
        <name>Zn(2+)</name>
        <dbReference type="ChEBI" id="CHEBI:29105"/>
        <label>1</label>
    </ligand>
</feature>
<dbReference type="InterPro" id="IPR040498">
    <property type="entry name" value="PriA_CRR"/>
</dbReference>
<dbReference type="InterPro" id="IPR041236">
    <property type="entry name" value="PriA_C"/>
</dbReference>
<evidence type="ECO:0000256" key="9">
    <source>
        <dbReference type="ARBA" id="ARBA00023125"/>
    </source>
</evidence>
<comment type="function">
    <text evidence="11">Initiates the restart of stalled replication forks, which reloads the replicative helicase on sites other than the origin of replication. Recognizes and binds to abandoned replication forks and remodels them to uncover a helicase loading site. Promotes assembly of the primosome at these replication forks.</text>
</comment>
<evidence type="ECO:0000256" key="4">
    <source>
        <dbReference type="ARBA" id="ARBA00022741"/>
    </source>
</evidence>
<dbReference type="Pfam" id="PF00271">
    <property type="entry name" value="Helicase_C"/>
    <property type="match status" value="1"/>
</dbReference>
<comment type="cofactor">
    <cofactor evidence="11">
        <name>Zn(2+)</name>
        <dbReference type="ChEBI" id="CHEBI:29105"/>
    </cofactor>
    <text evidence="11">Binds 2 zinc ions per subunit.</text>
</comment>
<dbReference type="Gene3D" id="3.40.50.300">
    <property type="entry name" value="P-loop containing nucleotide triphosphate hydrolases"/>
    <property type="match status" value="2"/>
</dbReference>
<dbReference type="CDD" id="cd17929">
    <property type="entry name" value="DEXHc_priA"/>
    <property type="match status" value="1"/>
</dbReference>
<keyword evidence="3 11" id="KW-0479">Metal-binding</keyword>
<evidence type="ECO:0000256" key="6">
    <source>
        <dbReference type="ARBA" id="ARBA00022806"/>
    </source>
</evidence>
<keyword evidence="4 11" id="KW-0547">Nucleotide-binding</keyword>
<protein>
    <recommendedName>
        <fullName evidence="11">Replication restart protein PriA</fullName>
    </recommendedName>
    <alternativeName>
        <fullName evidence="11">ATP-dependent DNA helicase PriA</fullName>
        <ecNumber evidence="11">5.6.2.4</ecNumber>
    </alternativeName>
    <alternativeName>
        <fullName evidence="11">DNA 3'-5' helicase PriA</fullName>
    </alternativeName>
</protein>
<evidence type="ECO:0000256" key="1">
    <source>
        <dbReference type="ARBA" id="ARBA00022515"/>
    </source>
</evidence>
<evidence type="ECO:0000256" key="5">
    <source>
        <dbReference type="ARBA" id="ARBA00022801"/>
    </source>
</evidence>
<dbReference type="CDD" id="cd18804">
    <property type="entry name" value="SF2_C_priA"/>
    <property type="match status" value="1"/>
</dbReference>
<gene>
    <name evidence="11 14" type="primary">priA</name>
    <name evidence="14" type="ORF">WCN91_12330</name>
</gene>
<dbReference type="Proteomes" id="UP001447008">
    <property type="component" value="Unassembled WGS sequence"/>
</dbReference>
<dbReference type="PROSITE" id="PS51192">
    <property type="entry name" value="HELICASE_ATP_BIND_1"/>
    <property type="match status" value="1"/>
</dbReference>
<evidence type="ECO:0000256" key="7">
    <source>
        <dbReference type="ARBA" id="ARBA00022833"/>
    </source>
</evidence>
<dbReference type="InterPro" id="IPR042115">
    <property type="entry name" value="PriA_3primeBD_sf"/>
</dbReference>
<evidence type="ECO:0000256" key="8">
    <source>
        <dbReference type="ARBA" id="ARBA00022840"/>
    </source>
</evidence>
<dbReference type="SMART" id="SM00490">
    <property type="entry name" value="HELICc"/>
    <property type="match status" value="1"/>
</dbReference>
<feature type="binding site" evidence="11">
    <location>
        <position position="486"/>
    </location>
    <ligand>
        <name>Zn(2+)</name>
        <dbReference type="ChEBI" id="CHEBI:29105"/>
        <label>2</label>
    </ligand>
</feature>
<feature type="domain" description="Helicase ATP-binding" evidence="12">
    <location>
        <begin position="233"/>
        <end position="400"/>
    </location>
</feature>
<proteinExistence type="inferred from homology"/>
<dbReference type="EMBL" id="JBCGCU010000014">
    <property type="protein sequence ID" value="MEM0516192.1"/>
    <property type="molecule type" value="Genomic_DNA"/>
</dbReference>
<comment type="subunit">
    <text evidence="11">Component of the replication restart primosome.</text>
</comment>
<dbReference type="InterPro" id="IPR027417">
    <property type="entry name" value="P-loop_NTPase"/>
</dbReference>
<name>A0ABU9MY71_9GAMM</name>
<comment type="catalytic activity">
    <reaction evidence="11">
        <text>ATP + H2O = ADP + phosphate + H(+)</text>
        <dbReference type="Rhea" id="RHEA:13065"/>
        <dbReference type="ChEBI" id="CHEBI:15377"/>
        <dbReference type="ChEBI" id="CHEBI:15378"/>
        <dbReference type="ChEBI" id="CHEBI:30616"/>
        <dbReference type="ChEBI" id="CHEBI:43474"/>
        <dbReference type="ChEBI" id="CHEBI:456216"/>
        <dbReference type="EC" id="5.6.2.4"/>
    </reaction>
</comment>
<feature type="domain" description="Helicase C-terminal" evidence="13">
    <location>
        <begin position="480"/>
        <end position="653"/>
    </location>
</feature>
<dbReference type="Pfam" id="PF18319">
    <property type="entry name" value="Zn_ribbon_PriA"/>
    <property type="match status" value="1"/>
</dbReference>
<dbReference type="RefSeq" id="WP_342679482.1">
    <property type="nucleotide sequence ID" value="NZ_JBCGCU010000014.1"/>
</dbReference>
<dbReference type="Gene3D" id="3.40.1440.60">
    <property type="entry name" value="PriA, 3(prime) DNA-binding domain"/>
    <property type="match status" value="1"/>
</dbReference>
<dbReference type="GO" id="GO:0016787">
    <property type="term" value="F:hydrolase activity"/>
    <property type="evidence" value="ECO:0007669"/>
    <property type="project" value="UniProtKB-KW"/>
</dbReference>
<keyword evidence="9 11" id="KW-0238">DNA-binding</keyword>
<evidence type="ECO:0000313" key="15">
    <source>
        <dbReference type="Proteomes" id="UP001447008"/>
    </source>
</evidence>
<feature type="binding site" evidence="11">
    <location>
        <position position="489"/>
    </location>
    <ligand>
        <name>Zn(2+)</name>
        <dbReference type="ChEBI" id="CHEBI:29105"/>
        <label>2</label>
    </ligand>
</feature>
<evidence type="ECO:0000256" key="3">
    <source>
        <dbReference type="ARBA" id="ARBA00022723"/>
    </source>
</evidence>